<dbReference type="PANTHER" id="PTHR43205:SF7">
    <property type="entry name" value="PROSTAGLANDIN REDUCTASE 1"/>
    <property type="match status" value="1"/>
</dbReference>
<dbReference type="SUPFAM" id="SSF50129">
    <property type="entry name" value="GroES-like"/>
    <property type="match status" value="1"/>
</dbReference>
<dbReference type="FunFam" id="3.40.50.720:FF:000121">
    <property type="entry name" value="Prostaglandin reductase 2"/>
    <property type="match status" value="1"/>
</dbReference>
<dbReference type="Gene3D" id="3.90.180.10">
    <property type="entry name" value="Medium-chain alcohol dehydrogenases, catalytic domain"/>
    <property type="match status" value="1"/>
</dbReference>
<name>A0A1M5PRE4_9BRAD</name>
<dbReference type="EMBL" id="LT670818">
    <property type="protein sequence ID" value="SHH04395.1"/>
    <property type="molecule type" value="Genomic_DNA"/>
</dbReference>
<dbReference type="Proteomes" id="UP000190675">
    <property type="component" value="Chromosome I"/>
</dbReference>
<accession>A0A1M5PRE4</accession>
<dbReference type="PANTHER" id="PTHR43205">
    <property type="entry name" value="PROSTAGLANDIN REDUCTASE"/>
    <property type="match status" value="1"/>
</dbReference>
<dbReference type="Pfam" id="PF16884">
    <property type="entry name" value="ADH_N_2"/>
    <property type="match status" value="1"/>
</dbReference>
<dbReference type="CDD" id="cd05288">
    <property type="entry name" value="PGDH"/>
    <property type="match status" value="1"/>
</dbReference>
<evidence type="ECO:0000259" key="2">
    <source>
        <dbReference type="SMART" id="SM00829"/>
    </source>
</evidence>
<dbReference type="RefSeq" id="WP_079568583.1">
    <property type="nucleotide sequence ID" value="NZ_LT670818.1"/>
</dbReference>
<dbReference type="InterPro" id="IPR036291">
    <property type="entry name" value="NAD(P)-bd_dom_sf"/>
</dbReference>
<dbReference type="Gene3D" id="3.40.50.720">
    <property type="entry name" value="NAD(P)-binding Rossmann-like Domain"/>
    <property type="match status" value="1"/>
</dbReference>
<reference evidence="3 4" key="1">
    <citation type="submission" date="2016-11" db="EMBL/GenBank/DDBJ databases">
        <authorList>
            <person name="Jaros S."/>
            <person name="Januszkiewicz K."/>
            <person name="Wedrychowicz H."/>
        </authorList>
    </citation>
    <scope>NUCLEOTIDE SEQUENCE [LARGE SCALE GENOMIC DNA]</scope>
    <source>
        <strain evidence="3 4">GAS242</strain>
    </source>
</reference>
<organism evidence="3 4">
    <name type="scientific">Bradyrhizobium erythrophlei</name>
    <dbReference type="NCBI Taxonomy" id="1437360"/>
    <lineage>
        <taxon>Bacteria</taxon>
        <taxon>Pseudomonadati</taxon>
        <taxon>Pseudomonadota</taxon>
        <taxon>Alphaproteobacteria</taxon>
        <taxon>Hyphomicrobiales</taxon>
        <taxon>Nitrobacteraceae</taxon>
        <taxon>Bradyrhizobium</taxon>
    </lineage>
</organism>
<dbReference type="Pfam" id="PF00107">
    <property type="entry name" value="ADH_zinc_N"/>
    <property type="match status" value="1"/>
</dbReference>
<dbReference type="AlphaFoldDB" id="A0A1M5PRE4"/>
<dbReference type="GO" id="GO:0016628">
    <property type="term" value="F:oxidoreductase activity, acting on the CH-CH group of donors, NAD or NADP as acceptor"/>
    <property type="evidence" value="ECO:0007669"/>
    <property type="project" value="InterPro"/>
</dbReference>
<proteinExistence type="predicted"/>
<dbReference type="OrthoDB" id="9805663at2"/>
<dbReference type="InterPro" id="IPR041694">
    <property type="entry name" value="ADH_N_2"/>
</dbReference>
<protein>
    <recommendedName>
        <fullName evidence="2">Enoyl reductase (ER) domain-containing protein</fullName>
    </recommendedName>
</protein>
<keyword evidence="1" id="KW-0560">Oxidoreductase</keyword>
<dbReference type="InterPro" id="IPR045010">
    <property type="entry name" value="MDR_fam"/>
</dbReference>
<evidence type="ECO:0000313" key="3">
    <source>
        <dbReference type="EMBL" id="SHH04395.1"/>
    </source>
</evidence>
<dbReference type="InterPro" id="IPR013149">
    <property type="entry name" value="ADH-like_C"/>
</dbReference>
<evidence type="ECO:0000313" key="4">
    <source>
        <dbReference type="Proteomes" id="UP000190675"/>
    </source>
</evidence>
<dbReference type="SUPFAM" id="SSF51735">
    <property type="entry name" value="NAD(P)-binding Rossmann-fold domains"/>
    <property type="match status" value="1"/>
</dbReference>
<gene>
    <name evidence="3" type="ORF">SAMN05444169_5425</name>
</gene>
<dbReference type="InterPro" id="IPR020843">
    <property type="entry name" value="ER"/>
</dbReference>
<sequence length="353" mass="38323">MSKQTRRWVLAQRPHGVVQSDDFRLETVPLGALQPGQVHVRAVAFGNAPAMREWMDEYSEGTAPPILVGEPLRGGGVAVVVHSAHSEFREGDIVTGLMDWCEEAIIDPHQVWPRDAKAWAGARRYRLLDAGSDPGLALGVLGGNGLAAYFGIMDVAQPKAGETVVVSAAAGSVGSIAGQIARICGARVIGIAGGKGKIRQLVEDLGFDAGIDRSAPDFALQLRNACPEGINVYFDNVQGEVLDTCLEHLAKGGRVAMCGGVSVLNEDGGRARYNLMRVVWKRARLQGFSIFEYSEQKRHEALEQLGQWIQQGRLRIIQEHRHGFDQLPRAFIDLLAGRSSGSQVVWMRGTDLK</sequence>
<evidence type="ECO:0000256" key="1">
    <source>
        <dbReference type="ARBA" id="ARBA00023002"/>
    </source>
</evidence>
<feature type="domain" description="Enoyl reductase (ER)" evidence="2">
    <location>
        <begin position="19"/>
        <end position="345"/>
    </location>
</feature>
<dbReference type="InterPro" id="IPR011032">
    <property type="entry name" value="GroES-like_sf"/>
</dbReference>
<dbReference type="SMART" id="SM00829">
    <property type="entry name" value="PKS_ER"/>
    <property type="match status" value="1"/>
</dbReference>